<organism evidence="2 3">
    <name type="scientific">Pseudotabrizicola sediminis</name>
    <dbReference type="NCBI Taxonomy" id="2486418"/>
    <lineage>
        <taxon>Bacteria</taxon>
        <taxon>Pseudomonadati</taxon>
        <taxon>Pseudomonadota</taxon>
        <taxon>Alphaproteobacteria</taxon>
        <taxon>Rhodobacterales</taxon>
        <taxon>Paracoccaceae</taxon>
        <taxon>Pseudotabrizicola</taxon>
    </lineage>
</organism>
<dbReference type="SUPFAM" id="SSF52540">
    <property type="entry name" value="P-loop containing nucleoside triphosphate hydrolases"/>
    <property type="match status" value="1"/>
</dbReference>
<proteinExistence type="predicted"/>
<protein>
    <submittedName>
        <fullName evidence="2">Sulfotransferase family protein</fullName>
    </submittedName>
</protein>
<dbReference type="RefSeq" id="WP_135432551.1">
    <property type="nucleotide sequence ID" value="NZ_RPEM01000010.1"/>
</dbReference>
<evidence type="ECO:0000313" key="2">
    <source>
        <dbReference type="EMBL" id="TGD42213.1"/>
    </source>
</evidence>
<dbReference type="Proteomes" id="UP000297741">
    <property type="component" value="Unassembled WGS sequence"/>
</dbReference>
<dbReference type="Pfam" id="PF13469">
    <property type="entry name" value="Sulfotransfer_3"/>
    <property type="match status" value="1"/>
</dbReference>
<dbReference type="InterPro" id="IPR027417">
    <property type="entry name" value="P-loop_NTPase"/>
</dbReference>
<sequence>MTAPPSARRLAADLDDALGLLAGYRGPGDHGDAAEPLPSLLAQCVAMCDGFADPESVRSIHHFACTGGTLLSRCVAALPNTVLMSEIDPLSRIKLGPKYSKTEFAPNDVLLPLLRADHRVDQAVIVAAFQAAIAATVAGLARRGQRVVLRDHPHSQFCTDVDPASRPAVQEMLAQCGMLRALVTVRHPLDSFVSLDTLGWRHFLPFTLENYSLRYLTFLARHASLPVLRYEDFVADPQAGLARICDHLDLPFEPLSIDLNGAIQISGDSGRSGNGIAPRPRRTVPPQIEAQRGDSRYTQLCAQLGYDP</sequence>
<feature type="region of interest" description="Disordered" evidence="1">
    <location>
        <begin position="268"/>
        <end position="294"/>
    </location>
</feature>
<evidence type="ECO:0000313" key="3">
    <source>
        <dbReference type="Proteomes" id="UP000297741"/>
    </source>
</evidence>
<accession>A0ABY2KN63</accession>
<gene>
    <name evidence="2" type="ORF">EEB11_14670</name>
</gene>
<dbReference type="EMBL" id="RPEM01000010">
    <property type="protein sequence ID" value="TGD42213.1"/>
    <property type="molecule type" value="Genomic_DNA"/>
</dbReference>
<dbReference type="Gene3D" id="3.40.50.300">
    <property type="entry name" value="P-loop containing nucleotide triphosphate hydrolases"/>
    <property type="match status" value="1"/>
</dbReference>
<keyword evidence="3" id="KW-1185">Reference proteome</keyword>
<evidence type="ECO:0000256" key="1">
    <source>
        <dbReference type="SAM" id="MobiDB-lite"/>
    </source>
</evidence>
<reference evidence="2 3" key="1">
    <citation type="submission" date="2018-11" db="EMBL/GenBank/DDBJ databases">
        <title>Tabrizicola sp. isolated from sediment of alpine lake.</title>
        <authorList>
            <person name="Liu Z."/>
        </authorList>
    </citation>
    <scope>NUCLEOTIDE SEQUENCE [LARGE SCALE GENOMIC DNA]</scope>
    <source>
        <strain evidence="2 3">DRYC-M-16</strain>
    </source>
</reference>
<name>A0ABY2KN63_9RHOB</name>
<comment type="caution">
    <text evidence="2">The sequence shown here is derived from an EMBL/GenBank/DDBJ whole genome shotgun (WGS) entry which is preliminary data.</text>
</comment>